<protein>
    <recommendedName>
        <fullName evidence="4">DUF3558 domain-containing protein</fullName>
    </recommendedName>
</protein>
<evidence type="ECO:0008006" key="4">
    <source>
        <dbReference type="Google" id="ProtNLM"/>
    </source>
</evidence>
<comment type="caution">
    <text evidence="2">The sequence shown here is derived from an EMBL/GenBank/DDBJ whole genome shotgun (WGS) entry which is preliminary data.</text>
</comment>
<dbReference type="Pfam" id="PF12079">
    <property type="entry name" value="DUF3558"/>
    <property type="match status" value="1"/>
</dbReference>
<dbReference type="PROSITE" id="PS51257">
    <property type="entry name" value="PROKAR_LIPOPROTEIN"/>
    <property type="match status" value="1"/>
</dbReference>
<keyword evidence="3" id="KW-1185">Reference proteome</keyword>
<proteinExistence type="predicted"/>
<dbReference type="InterPro" id="IPR024520">
    <property type="entry name" value="DUF3558"/>
</dbReference>
<evidence type="ECO:0000313" key="2">
    <source>
        <dbReference type="EMBL" id="MBP2476631.1"/>
    </source>
</evidence>
<keyword evidence="1" id="KW-0732">Signal</keyword>
<sequence>MSDRRLLSLVLTISALTVSGCAVSGTAVPSSSAPGTSAAIVALPPRPKTISVDVLDPCAVLSETQQRQLQIDQQPYRAGPDQADKNGNRGCTFFKTSTDPRFTYLVTPVPQEGAEVWLKGERNVLVKQVTAGGFGAVETRIGNTATSHCNVVVDVAPGQSLDVQFGLGTPGALTTDQVCDKAREGAELIMQTLSARS</sequence>
<dbReference type="RefSeq" id="WP_158103394.1">
    <property type="nucleotide sequence ID" value="NZ_JAGIOO010000001.1"/>
</dbReference>
<reference evidence="2 3" key="1">
    <citation type="submission" date="2021-03" db="EMBL/GenBank/DDBJ databases">
        <title>Sequencing the genomes of 1000 actinobacteria strains.</title>
        <authorList>
            <person name="Klenk H.-P."/>
        </authorList>
    </citation>
    <scope>NUCLEOTIDE SEQUENCE [LARGE SCALE GENOMIC DNA]</scope>
    <source>
        <strain evidence="2 3">DSM 44580</strain>
    </source>
</reference>
<evidence type="ECO:0000256" key="1">
    <source>
        <dbReference type="SAM" id="SignalP"/>
    </source>
</evidence>
<dbReference type="Proteomes" id="UP001519363">
    <property type="component" value="Unassembled WGS sequence"/>
</dbReference>
<dbReference type="EMBL" id="JAGIOO010000001">
    <property type="protein sequence ID" value="MBP2476631.1"/>
    <property type="molecule type" value="Genomic_DNA"/>
</dbReference>
<feature type="chain" id="PRO_5047251607" description="DUF3558 domain-containing protein" evidence="1">
    <location>
        <begin position="25"/>
        <end position="197"/>
    </location>
</feature>
<evidence type="ECO:0000313" key="3">
    <source>
        <dbReference type="Proteomes" id="UP001519363"/>
    </source>
</evidence>
<feature type="signal peptide" evidence="1">
    <location>
        <begin position="1"/>
        <end position="24"/>
    </location>
</feature>
<gene>
    <name evidence="2" type="ORF">JOF53_005503</name>
</gene>
<name>A0ABS5AJR2_9PSEU</name>
<accession>A0ABS5AJR2</accession>
<organism evidence="2 3">
    <name type="scientific">Crossiella equi</name>
    <dbReference type="NCBI Taxonomy" id="130796"/>
    <lineage>
        <taxon>Bacteria</taxon>
        <taxon>Bacillati</taxon>
        <taxon>Actinomycetota</taxon>
        <taxon>Actinomycetes</taxon>
        <taxon>Pseudonocardiales</taxon>
        <taxon>Pseudonocardiaceae</taxon>
        <taxon>Crossiella</taxon>
    </lineage>
</organism>